<accession>A0A8H3J7N3</accession>
<sequence length="312" mass="33944">MSDGTKLGDGLVSYYPSHGLQSANSMLANLTNANHTGLLLPTTNPSLTSLTANAIPFRIPDTPFTLFFDFLGDAISISKVWAAFEGAHFDIVGPLAQHPASAIPGERFEYVKEGVRITVLANRAIVVTWKQCQHDQLLACDIEFTGHGNVGFASVGNYAPSLEVTKRALLHTNVSLPLVPVTLGVAPFPVPNAPTIIKFKYFGTFIPRRDLDDAIWAALDQIDPSYREHGTDPVPGNHFFQALKGVSNTIFANVPYVMSWNQLYNIVWGLLLFVTGADGGNEHDRVLTFDVGDIRAGKLAYGSLRYSAPKTE</sequence>
<evidence type="ECO:0000313" key="2">
    <source>
        <dbReference type="Proteomes" id="UP000664203"/>
    </source>
</evidence>
<name>A0A8H3J7N3_9LECA</name>
<keyword evidence="2" id="KW-1185">Reference proteome</keyword>
<organism evidence="1 2">
    <name type="scientific">Alectoria fallacina</name>
    <dbReference type="NCBI Taxonomy" id="1903189"/>
    <lineage>
        <taxon>Eukaryota</taxon>
        <taxon>Fungi</taxon>
        <taxon>Dikarya</taxon>
        <taxon>Ascomycota</taxon>
        <taxon>Pezizomycotina</taxon>
        <taxon>Lecanoromycetes</taxon>
        <taxon>OSLEUM clade</taxon>
        <taxon>Lecanoromycetidae</taxon>
        <taxon>Lecanorales</taxon>
        <taxon>Lecanorineae</taxon>
        <taxon>Parmeliaceae</taxon>
        <taxon>Alectoria</taxon>
    </lineage>
</organism>
<reference evidence="1" key="1">
    <citation type="submission" date="2021-03" db="EMBL/GenBank/DDBJ databases">
        <authorList>
            <person name="Tagirdzhanova G."/>
        </authorList>
    </citation>
    <scope>NUCLEOTIDE SEQUENCE</scope>
</reference>
<dbReference type="EMBL" id="CAJPDR010000745">
    <property type="protein sequence ID" value="CAF9942340.1"/>
    <property type="molecule type" value="Genomic_DNA"/>
</dbReference>
<dbReference type="OrthoDB" id="10364192at2759"/>
<comment type="caution">
    <text evidence="1">The sequence shown here is derived from an EMBL/GenBank/DDBJ whole genome shotgun (WGS) entry which is preliminary data.</text>
</comment>
<dbReference type="Proteomes" id="UP000664203">
    <property type="component" value="Unassembled WGS sequence"/>
</dbReference>
<dbReference type="AlphaFoldDB" id="A0A8H3J7N3"/>
<protein>
    <submittedName>
        <fullName evidence="1">Uncharacterized protein</fullName>
    </submittedName>
</protein>
<proteinExistence type="predicted"/>
<gene>
    <name evidence="1" type="ORF">ALECFALPRED_009704</name>
</gene>
<evidence type="ECO:0000313" key="1">
    <source>
        <dbReference type="EMBL" id="CAF9942340.1"/>
    </source>
</evidence>